<evidence type="ECO:0000313" key="3">
    <source>
        <dbReference type="Proteomes" id="UP001177140"/>
    </source>
</evidence>
<sequence length="84" mass="9448">MWKTISLVVLMVFVAFAYQAIQPPAPKICGSPDGPPITAPRVKLSDGRHLAYKEHGVHRDEAKYKIVYIHGFDSFRLNPMPLSQ</sequence>
<dbReference type="PANTHER" id="PTHR45763:SF51">
    <property type="entry name" value="ALPHA_BETA-HYDROLASES SUPERFAMILY PROTEIN"/>
    <property type="match status" value="1"/>
</dbReference>
<name>A0AA41SBR2_PAPNU</name>
<dbReference type="PANTHER" id="PTHR45763">
    <property type="entry name" value="HYDROLASE, ALPHA/BETA FOLD FAMILY PROTEIN, EXPRESSED-RELATED"/>
    <property type="match status" value="1"/>
</dbReference>
<keyword evidence="1" id="KW-0732">Signal</keyword>
<reference evidence="2" key="1">
    <citation type="submission" date="2022-03" db="EMBL/GenBank/DDBJ databases">
        <title>A functionally conserved STORR gene fusion in Papaver species that diverged 16.8 million years ago.</title>
        <authorList>
            <person name="Catania T."/>
        </authorList>
    </citation>
    <scope>NUCLEOTIDE SEQUENCE</scope>
    <source>
        <strain evidence="2">S-191538</strain>
    </source>
</reference>
<organism evidence="2 3">
    <name type="scientific">Papaver nudicaule</name>
    <name type="common">Iceland poppy</name>
    <dbReference type="NCBI Taxonomy" id="74823"/>
    <lineage>
        <taxon>Eukaryota</taxon>
        <taxon>Viridiplantae</taxon>
        <taxon>Streptophyta</taxon>
        <taxon>Embryophyta</taxon>
        <taxon>Tracheophyta</taxon>
        <taxon>Spermatophyta</taxon>
        <taxon>Magnoliopsida</taxon>
        <taxon>Ranunculales</taxon>
        <taxon>Papaveraceae</taxon>
        <taxon>Papaveroideae</taxon>
        <taxon>Papaver</taxon>
    </lineage>
</organism>
<keyword evidence="3" id="KW-1185">Reference proteome</keyword>
<evidence type="ECO:0000313" key="2">
    <source>
        <dbReference type="EMBL" id="MCL7036562.1"/>
    </source>
</evidence>
<feature type="non-terminal residue" evidence="2">
    <location>
        <position position="1"/>
    </location>
</feature>
<feature type="signal peptide" evidence="1">
    <location>
        <begin position="1"/>
        <end position="17"/>
    </location>
</feature>
<feature type="chain" id="PRO_5041269883" evidence="1">
    <location>
        <begin position="18"/>
        <end position="84"/>
    </location>
</feature>
<dbReference type="EMBL" id="JAJJMA010169346">
    <property type="protein sequence ID" value="MCL7036562.1"/>
    <property type="molecule type" value="Genomic_DNA"/>
</dbReference>
<proteinExistence type="predicted"/>
<dbReference type="AlphaFoldDB" id="A0AA41SBR2"/>
<comment type="caution">
    <text evidence="2">The sequence shown here is derived from an EMBL/GenBank/DDBJ whole genome shotgun (WGS) entry which is preliminary data.</text>
</comment>
<dbReference type="Proteomes" id="UP001177140">
    <property type="component" value="Unassembled WGS sequence"/>
</dbReference>
<accession>A0AA41SBR2</accession>
<feature type="non-terminal residue" evidence="2">
    <location>
        <position position="84"/>
    </location>
</feature>
<protein>
    <submittedName>
        <fullName evidence="2">Uncharacterized protein</fullName>
    </submittedName>
</protein>
<gene>
    <name evidence="2" type="ORF">MKW94_028904</name>
</gene>
<evidence type="ECO:0000256" key="1">
    <source>
        <dbReference type="SAM" id="SignalP"/>
    </source>
</evidence>